<comment type="caution">
    <text evidence="2">The sequence shown here is derived from an EMBL/GenBank/DDBJ whole genome shotgun (WGS) entry which is preliminary data.</text>
</comment>
<proteinExistence type="predicted"/>
<evidence type="ECO:0000313" key="2">
    <source>
        <dbReference type="EMBL" id="CAE1159454.1"/>
    </source>
</evidence>
<keyword evidence="1" id="KW-0472">Membrane</keyword>
<feature type="transmembrane region" description="Helical" evidence="1">
    <location>
        <begin position="230"/>
        <end position="253"/>
    </location>
</feature>
<reference evidence="2" key="1">
    <citation type="submission" date="2021-01" db="EMBL/GenBank/DDBJ databases">
        <authorList>
            <person name="Li R."/>
            <person name="Bekaert M."/>
        </authorList>
    </citation>
    <scope>NUCLEOTIDE SEQUENCE</scope>
    <source>
        <strain evidence="2">Farmed</strain>
    </source>
</reference>
<protein>
    <submittedName>
        <fullName evidence="2">Uncharacterized protein</fullName>
    </submittedName>
</protein>
<feature type="transmembrane region" description="Helical" evidence="1">
    <location>
        <begin position="260"/>
        <end position="288"/>
    </location>
</feature>
<dbReference type="EMBL" id="CAHIKZ030000196">
    <property type="protein sequence ID" value="CAE1159454.1"/>
    <property type="molecule type" value="Genomic_DNA"/>
</dbReference>
<accession>A0A812AUI0</accession>
<feature type="transmembrane region" description="Helical" evidence="1">
    <location>
        <begin position="204"/>
        <end position="224"/>
    </location>
</feature>
<keyword evidence="3" id="KW-1185">Reference proteome</keyword>
<organism evidence="2 3">
    <name type="scientific">Acanthosepion pharaonis</name>
    <name type="common">Pharaoh cuttlefish</name>
    <name type="synonym">Sepia pharaonis</name>
    <dbReference type="NCBI Taxonomy" id="158019"/>
    <lineage>
        <taxon>Eukaryota</taxon>
        <taxon>Metazoa</taxon>
        <taxon>Spiralia</taxon>
        <taxon>Lophotrochozoa</taxon>
        <taxon>Mollusca</taxon>
        <taxon>Cephalopoda</taxon>
        <taxon>Coleoidea</taxon>
        <taxon>Decapodiformes</taxon>
        <taxon>Sepiida</taxon>
        <taxon>Sepiina</taxon>
        <taxon>Sepiidae</taxon>
        <taxon>Acanthosepion</taxon>
    </lineage>
</organism>
<feature type="transmembrane region" description="Helical" evidence="1">
    <location>
        <begin position="294"/>
        <end position="315"/>
    </location>
</feature>
<dbReference type="Proteomes" id="UP000597762">
    <property type="component" value="Unassembled WGS sequence"/>
</dbReference>
<dbReference type="AlphaFoldDB" id="A0A812AUI0"/>
<feature type="transmembrane region" description="Helical" evidence="1">
    <location>
        <begin position="150"/>
        <end position="168"/>
    </location>
</feature>
<name>A0A812AUI0_ACAPH</name>
<evidence type="ECO:0000256" key="1">
    <source>
        <dbReference type="SAM" id="Phobius"/>
    </source>
</evidence>
<keyword evidence="1" id="KW-0812">Transmembrane</keyword>
<sequence>MIEYCNTSSPPLHTLSDFFIYLSISDSFPPALFLFLSFFSLSLFFFLSLFLSFSLVRFLSLSLSLFFSDIQARAHTYARIKWAAFSLHSKHSKLMASCQVTNQQAFVVFIPKHLFHDAFSYTNSFLFSFHHNTPFLSDFLTHFYVALRSLHSFFLSFYLSFFLSYVPFQQCLFIFPYLPFFVSLPSFLSFFLPNHIPFPFNNSLFITISYSSFFFPNFFIPSPFPSFLHLFLYSILLPFSFINFFFFFTLFFLCSFPPFFFIYSTLSQFLLLSHFLLFLFLDIFFLSFSFFLSLFPYFLISFFFSFVFSPLSLLLSSYI</sequence>
<feature type="transmembrane region" description="Helical" evidence="1">
    <location>
        <begin position="174"/>
        <end position="192"/>
    </location>
</feature>
<keyword evidence="1" id="KW-1133">Transmembrane helix</keyword>
<feature type="transmembrane region" description="Helical" evidence="1">
    <location>
        <begin position="31"/>
        <end position="56"/>
    </location>
</feature>
<evidence type="ECO:0000313" key="3">
    <source>
        <dbReference type="Proteomes" id="UP000597762"/>
    </source>
</evidence>
<gene>
    <name evidence="2" type="ORF">SPHA_5956</name>
</gene>